<keyword evidence="1" id="KW-0812">Transmembrane</keyword>
<organism evidence="2 3">
    <name type="scientific">Micromonospora sonneratiae</name>
    <dbReference type="NCBI Taxonomy" id="1184706"/>
    <lineage>
        <taxon>Bacteria</taxon>
        <taxon>Bacillati</taxon>
        <taxon>Actinomycetota</taxon>
        <taxon>Actinomycetes</taxon>
        <taxon>Micromonosporales</taxon>
        <taxon>Micromonosporaceae</taxon>
        <taxon>Micromonospora</taxon>
    </lineage>
</organism>
<keyword evidence="1" id="KW-0472">Membrane</keyword>
<keyword evidence="3" id="KW-1185">Reference proteome</keyword>
<evidence type="ECO:0000313" key="2">
    <source>
        <dbReference type="EMBL" id="MFD1319524.1"/>
    </source>
</evidence>
<dbReference type="RefSeq" id="WP_377565423.1">
    <property type="nucleotide sequence ID" value="NZ_JBHTMP010000001.1"/>
</dbReference>
<evidence type="ECO:0000256" key="1">
    <source>
        <dbReference type="SAM" id="Phobius"/>
    </source>
</evidence>
<protein>
    <submittedName>
        <fullName evidence="2">Uncharacterized protein</fullName>
    </submittedName>
</protein>
<name>A0ABW3Y551_9ACTN</name>
<reference evidence="3" key="1">
    <citation type="journal article" date="2019" name="Int. J. Syst. Evol. Microbiol.">
        <title>The Global Catalogue of Microorganisms (GCM) 10K type strain sequencing project: providing services to taxonomists for standard genome sequencing and annotation.</title>
        <authorList>
            <consortium name="The Broad Institute Genomics Platform"/>
            <consortium name="The Broad Institute Genome Sequencing Center for Infectious Disease"/>
            <person name="Wu L."/>
            <person name="Ma J."/>
        </authorList>
    </citation>
    <scope>NUCLEOTIDE SEQUENCE [LARGE SCALE GENOMIC DNA]</scope>
    <source>
        <strain evidence="3">JCM 31037</strain>
    </source>
</reference>
<feature type="transmembrane region" description="Helical" evidence="1">
    <location>
        <begin position="49"/>
        <end position="70"/>
    </location>
</feature>
<dbReference type="EMBL" id="JBHTMP010000001">
    <property type="protein sequence ID" value="MFD1319524.1"/>
    <property type="molecule type" value="Genomic_DNA"/>
</dbReference>
<evidence type="ECO:0000313" key="3">
    <source>
        <dbReference type="Proteomes" id="UP001597260"/>
    </source>
</evidence>
<sequence length="108" mass="11871">MDMIVAIDDEFGLTATEFAHQWNMSGDHSAVAVARPLSEPADRFDPGEMVGTVLVVLGTLASGVGGNAVYDLLKRLLTRRAKGREIYYRRTERPDGATVVEFRLTESD</sequence>
<gene>
    <name evidence="2" type="ORF">ACFQ4H_00185</name>
</gene>
<dbReference type="Proteomes" id="UP001597260">
    <property type="component" value="Unassembled WGS sequence"/>
</dbReference>
<comment type="caution">
    <text evidence="2">The sequence shown here is derived from an EMBL/GenBank/DDBJ whole genome shotgun (WGS) entry which is preliminary data.</text>
</comment>
<accession>A0ABW3Y551</accession>
<proteinExistence type="predicted"/>
<keyword evidence="1" id="KW-1133">Transmembrane helix</keyword>